<dbReference type="FunFam" id="1.10.510.10:FF:001716">
    <property type="entry name" value="Serine/threonine-protein kinase PLK"/>
    <property type="match status" value="1"/>
</dbReference>
<keyword evidence="5" id="KW-0067">ATP-binding</keyword>
<evidence type="ECO:0000256" key="1">
    <source>
        <dbReference type="ARBA" id="ARBA00022527"/>
    </source>
</evidence>
<dbReference type="Proteomes" id="UP000683925">
    <property type="component" value="Unassembled WGS sequence"/>
</dbReference>
<name>A0A8S1YCZ1_PAROT</name>
<keyword evidence="2" id="KW-0808">Transferase</keyword>
<dbReference type="AlphaFoldDB" id="A0A8S1YCZ1"/>
<dbReference type="SMART" id="SM00220">
    <property type="entry name" value="S_TKc"/>
    <property type="match status" value="1"/>
</dbReference>
<reference evidence="8" key="1">
    <citation type="submission" date="2021-01" db="EMBL/GenBank/DDBJ databases">
        <authorList>
            <consortium name="Genoscope - CEA"/>
            <person name="William W."/>
        </authorList>
    </citation>
    <scope>NUCLEOTIDE SEQUENCE</scope>
</reference>
<gene>
    <name evidence="8" type="ORF">POCTA_138.1.T1540093</name>
</gene>
<evidence type="ECO:0000256" key="3">
    <source>
        <dbReference type="ARBA" id="ARBA00022741"/>
    </source>
</evidence>
<evidence type="ECO:0000256" key="2">
    <source>
        <dbReference type="ARBA" id="ARBA00022679"/>
    </source>
</evidence>
<dbReference type="Pfam" id="PF00069">
    <property type="entry name" value="Pkinase"/>
    <property type="match status" value="1"/>
</dbReference>
<protein>
    <recommendedName>
        <fullName evidence="7">Protein kinase domain-containing protein</fullName>
    </recommendedName>
</protein>
<sequence length="281" mass="33200">MDSQLNQDRNKIYIVGSLKNQEGNSIKFEKGNLLRKPQFGEFYQLINVESKEVLVAKIITKSKVDTHKIRQQVLQEIRIHQQIEHINILKYQGVIEDEDFIYILLEEFKCTLNEYLQQKGQLSERETKLFFIQIVNSLNYLHENNILHRDLKLSNIYLTMEQQIKICGFNYAIKLEQKQERRRSICGSSQYLAPDILDNENGYSFEVDLWYLGIILYTLIFGVHPFEASDIKIAYQKIKANKQQYKEEVQISQSTKQLIDELLNSDPKKRATLQRIHEILI</sequence>
<comment type="caution">
    <text evidence="8">The sequence shown here is derived from an EMBL/GenBank/DDBJ whole genome shotgun (WGS) entry which is preliminary data.</text>
</comment>
<dbReference type="EMBL" id="CAJJDP010000156">
    <property type="protein sequence ID" value="CAD8211481.1"/>
    <property type="molecule type" value="Genomic_DNA"/>
</dbReference>
<accession>A0A8S1YCZ1</accession>
<dbReference type="PROSITE" id="PS50011">
    <property type="entry name" value="PROTEIN_KINASE_DOM"/>
    <property type="match status" value="1"/>
</dbReference>
<dbReference type="PANTHER" id="PTHR24345">
    <property type="entry name" value="SERINE/THREONINE-PROTEIN KINASE PLK"/>
    <property type="match status" value="1"/>
</dbReference>
<evidence type="ECO:0000256" key="6">
    <source>
        <dbReference type="SAM" id="Coils"/>
    </source>
</evidence>
<feature type="coiled-coil region" evidence="6">
    <location>
        <begin position="228"/>
        <end position="255"/>
    </location>
</feature>
<evidence type="ECO:0000313" key="8">
    <source>
        <dbReference type="EMBL" id="CAD8211481.1"/>
    </source>
</evidence>
<dbReference type="GO" id="GO:0005524">
    <property type="term" value="F:ATP binding"/>
    <property type="evidence" value="ECO:0007669"/>
    <property type="project" value="UniProtKB-KW"/>
</dbReference>
<proteinExistence type="predicted"/>
<keyword evidence="1" id="KW-0723">Serine/threonine-protein kinase</keyword>
<dbReference type="InterPro" id="IPR000719">
    <property type="entry name" value="Prot_kinase_dom"/>
</dbReference>
<dbReference type="OMA" id="EVDLWYL"/>
<keyword evidence="4" id="KW-0418">Kinase</keyword>
<evidence type="ECO:0000313" key="9">
    <source>
        <dbReference type="Proteomes" id="UP000683925"/>
    </source>
</evidence>
<dbReference type="GO" id="GO:0005634">
    <property type="term" value="C:nucleus"/>
    <property type="evidence" value="ECO:0007669"/>
    <property type="project" value="TreeGrafter"/>
</dbReference>
<keyword evidence="9" id="KW-1185">Reference proteome</keyword>
<evidence type="ECO:0000259" key="7">
    <source>
        <dbReference type="PROSITE" id="PS50011"/>
    </source>
</evidence>
<dbReference type="PIRSF" id="PIRSF000654">
    <property type="entry name" value="Integrin-linked_kinase"/>
    <property type="match status" value="1"/>
</dbReference>
<evidence type="ECO:0000256" key="4">
    <source>
        <dbReference type="ARBA" id="ARBA00022777"/>
    </source>
</evidence>
<dbReference type="GO" id="GO:0004674">
    <property type="term" value="F:protein serine/threonine kinase activity"/>
    <property type="evidence" value="ECO:0007669"/>
    <property type="project" value="UniProtKB-KW"/>
</dbReference>
<organism evidence="8 9">
    <name type="scientific">Paramecium octaurelia</name>
    <dbReference type="NCBI Taxonomy" id="43137"/>
    <lineage>
        <taxon>Eukaryota</taxon>
        <taxon>Sar</taxon>
        <taxon>Alveolata</taxon>
        <taxon>Ciliophora</taxon>
        <taxon>Intramacronucleata</taxon>
        <taxon>Oligohymenophorea</taxon>
        <taxon>Peniculida</taxon>
        <taxon>Parameciidae</taxon>
        <taxon>Paramecium</taxon>
    </lineage>
</organism>
<keyword evidence="3" id="KW-0547">Nucleotide-binding</keyword>
<evidence type="ECO:0000256" key="5">
    <source>
        <dbReference type="ARBA" id="ARBA00022840"/>
    </source>
</evidence>
<dbReference type="InterPro" id="IPR008271">
    <property type="entry name" value="Ser/Thr_kinase_AS"/>
</dbReference>
<dbReference type="OrthoDB" id="408964at2759"/>
<keyword evidence="6" id="KW-0175">Coiled coil</keyword>
<feature type="domain" description="Protein kinase" evidence="7">
    <location>
        <begin position="28"/>
        <end position="280"/>
    </location>
</feature>
<dbReference type="PANTHER" id="PTHR24345:SF0">
    <property type="entry name" value="CELL CYCLE SERINE_THREONINE-PROTEIN KINASE CDC5_MSD2"/>
    <property type="match status" value="1"/>
</dbReference>
<dbReference type="PROSITE" id="PS00108">
    <property type="entry name" value="PROTEIN_KINASE_ST"/>
    <property type="match status" value="1"/>
</dbReference>